<evidence type="ECO:0000259" key="5">
    <source>
        <dbReference type="PROSITE" id="PS50111"/>
    </source>
</evidence>
<dbReference type="Gene3D" id="6.10.340.10">
    <property type="match status" value="1"/>
</dbReference>
<dbReference type="InterPro" id="IPR051310">
    <property type="entry name" value="MCP_chemotaxis"/>
</dbReference>
<dbReference type="AlphaFoldDB" id="A0A1G7IPI5"/>
<dbReference type="GO" id="GO:0004888">
    <property type="term" value="F:transmembrane signaling receptor activity"/>
    <property type="evidence" value="ECO:0007669"/>
    <property type="project" value="InterPro"/>
</dbReference>
<feature type="transmembrane region" description="Helical" evidence="4">
    <location>
        <begin position="299"/>
        <end position="319"/>
    </location>
</feature>
<keyword evidence="8" id="KW-1185">Reference proteome</keyword>
<feature type="domain" description="Methyl-accepting transducer" evidence="5">
    <location>
        <begin position="443"/>
        <end position="672"/>
    </location>
</feature>
<evidence type="ECO:0000313" key="7">
    <source>
        <dbReference type="EMBL" id="SDF14525.1"/>
    </source>
</evidence>
<dbReference type="PANTHER" id="PTHR43531:SF11">
    <property type="entry name" value="METHYL-ACCEPTING CHEMOTAXIS PROTEIN 3"/>
    <property type="match status" value="1"/>
</dbReference>
<dbReference type="SUPFAM" id="SSF158472">
    <property type="entry name" value="HAMP domain-like"/>
    <property type="match status" value="1"/>
</dbReference>
<dbReference type="CDD" id="cd11386">
    <property type="entry name" value="MCP_signal"/>
    <property type="match status" value="1"/>
</dbReference>
<dbReference type="PROSITE" id="PS50885">
    <property type="entry name" value="HAMP"/>
    <property type="match status" value="1"/>
</dbReference>
<dbReference type="Proteomes" id="UP000198994">
    <property type="component" value="Unassembled WGS sequence"/>
</dbReference>
<evidence type="ECO:0000313" key="8">
    <source>
        <dbReference type="Proteomes" id="UP000198994"/>
    </source>
</evidence>
<dbReference type="GO" id="GO:0016020">
    <property type="term" value="C:membrane"/>
    <property type="evidence" value="ECO:0007669"/>
    <property type="project" value="InterPro"/>
</dbReference>
<organism evidence="7 8">
    <name type="scientific">Salipiger thiooxidans</name>
    <dbReference type="NCBI Taxonomy" id="282683"/>
    <lineage>
        <taxon>Bacteria</taxon>
        <taxon>Pseudomonadati</taxon>
        <taxon>Pseudomonadota</taxon>
        <taxon>Alphaproteobacteria</taxon>
        <taxon>Rhodobacterales</taxon>
        <taxon>Roseobacteraceae</taxon>
        <taxon>Salipiger</taxon>
    </lineage>
</organism>
<accession>A0A1G7IPI5</accession>
<name>A0A1G7IPI5_9RHOB</name>
<dbReference type="GO" id="GO:0007165">
    <property type="term" value="P:signal transduction"/>
    <property type="evidence" value="ECO:0007669"/>
    <property type="project" value="UniProtKB-KW"/>
</dbReference>
<keyword evidence="4" id="KW-0472">Membrane</keyword>
<dbReference type="Pfam" id="PF08376">
    <property type="entry name" value="NIT"/>
    <property type="match status" value="1"/>
</dbReference>
<reference evidence="8" key="1">
    <citation type="submission" date="2016-10" db="EMBL/GenBank/DDBJ databases">
        <authorList>
            <person name="Varghese N."/>
            <person name="Submissions S."/>
        </authorList>
    </citation>
    <scope>NUCLEOTIDE SEQUENCE [LARGE SCALE GENOMIC DNA]</scope>
    <source>
        <strain evidence="8">DSM 10146</strain>
    </source>
</reference>
<dbReference type="Gene3D" id="1.10.287.950">
    <property type="entry name" value="Methyl-accepting chemotaxis protein"/>
    <property type="match status" value="1"/>
</dbReference>
<keyword evidence="4" id="KW-0812">Transmembrane</keyword>
<dbReference type="PRINTS" id="PR00260">
    <property type="entry name" value="CHEMTRNSDUCR"/>
</dbReference>
<proteinExistence type="inferred from homology"/>
<feature type="domain" description="HAMP" evidence="6">
    <location>
        <begin position="322"/>
        <end position="375"/>
    </location>
</feature>
<sequence>MSLRLMMLCAIAPLLALVLFFAGREVHVLSQHSRHATLVSSVAAQSQQVSDLVHELQKERGYSAGFTASRGGNFADALATQRGDTDRVLESFAANTPDIRDIAPDEIGAAKDGLVSLAGQRGDIDAFALTVPELAGYYTGIIDHLLAAASRIRLGAGVDRTAQLMEAAELLSLAKESAGLERAMGATGLGAPEFPEAVHRRFTELGARQRAFLARVGGVLGDPEFVTALRARPAAQAVEPMRDAIAALSYGSEVGDLTAPQWFAASTAWIDDLREAEAGLMAELEAQTAADAASARRNLWVEALIAGAVALTFAGVAVLQAEVLTRRLRNLTAVMNEFIEGRFEAWVPYIKSRGEIGGMAHSIYRFKQLTRAAIEKRERDEARLNARHQQVVDLMTEGLKALASADLTLCFEDPLAEEYDSIRSDFNTATARLRDVMLTLAKTVAELQERSGDMRASASDLADRTNTQVEMIARTAETVAGLTETLKETSSSLKDAKGLADEAKGRADRSGDVVSNAVAAMDRIAESSGRIAQITTVIEDISFQTNLLALNAGVEAARAGESGKGFAVVAMEVQGLASRSADAALEIKKLIDESAREVKGGVDLVGETGDALEAILDQIRRVDEVLSGVSDAAEGQSRELQEINGAMRRLSDLTTQNTEVADASRVSSTELAERAQHLARLVGEFDLGKPATRHSTPEASRAA</sequence>
<dbReference type="GO" id="GO:0006935">
    <property type="term" value="P:chemotaxis"/>
    <property type="evidence" value="ECO:0007669"/>
    <property type="project" value="UniProtKB-KW"/>
</dbReference>
<protein>
    <submittedName>
        <fullName evidence="7">Methyl-accepting chemotaxis sensory transducer</fullName>
    </submittedName>
</protein>
<dbReference type="PROSITE" id="PS50111">
    <property type="entry name" value="CHEMOTAXIS_TRANSDUC_2"/>
    <property type="match status" value="1"/>
</dbReference>
<evidence type="ECO:0000256" key="2">
    <source>
        <dbReference type="ARBA" id="ARBA00029447"/>
    </source>
</evidence>
<dbReference type="SUPFAM" id="SSF58104">
    <property type="entry name" value="Methyl-accepting chemotaxis protein (MCP) signaling domain"/>
    <property type="match status" value="1"/>
</dbReference>
<dbReference type="PANTHER" id="PTHR43531">
    <property type="entry name" value="PROTEIN ICFG"/>
    <property type="match status" value="1"/>
</dbReference>
<dbReference type="InterPro" id="IPR013587">
    <property type="entry name" value="Nitrate/nitrite_sensing"/>
</dbReference>
<keyword evidence="4" id="KW-1133">Transmembrane helix</keyword>
<dbReference type="OrthoDB" id="9814362at2"/>
<keyword evidence="3" id="KW-0807">Transducer</keyword>
<keyword evidence="1" id="KW-0145">Chemotaxis</keyword>
<comment type="similarity">
    <text evidence="2">Belongs to the methyl-accepting chemotaxis (MCP) protein family.</text>
</comment>
<evidence type="ECO:0000259" key="6">
    <source>
        <dbReference type="PROSITE" id="PS50885"/>
    </source>
</evidence>
<evidence type="ECO:0000256" key="1">
    <source>
        <dbReference type="ARBA" id="ARBA00022500"/>
    </source>
</evidence>
<dbReference type="STRING" id="282683.SAMN04488105_11387"/>
<dbReference type="InterPro" id="IPR004090">
    <property type="entry name" value="Chemotax_Me-accpt_rcpt"/>
</dbReference>
<dbReference type="RefSeq" id="WP_089962136.1">
    <property type="nucleotide sequence ID" value="NZ_FNAV01000013.1"/>
</dbReference>
<dbReference type="EMBL" id="FNAV01000013">
    <property type="protein sequence ID" value="SDF14525.1"/>
    <property type="molecule type" value="Genomic_DNA"/>
</dbReference>
<dbReference type="InterPro" id="IPR004089">
    <property type="entry name" value="MCPsignal_dom"/>
</dbReference>
<evidence type="ECO:0000256" key="3">
    <source>
        <dbReference type="PROSITE-ProRule" id="PRU00284"/>
    </source>
</evidence>
<evidence type="ECO:0000256" key="4">
    <source>
        <dbReference type="SAM" id="Phobius"/>
    </source>
</evidence>
<dbReference type="SMART" id="SM00283">
    <property type="entry name" value="MA"/>
    <property type="match status" value="1"/>
</dbReference>
<dbReference type="InterPro" id="IPR003660">
    <property type="entry name" value="HAMP_dom"/>
</dbReference>
<gene>
    <name evidence="7" type="ORF">SAMN04488105_11387</name>
</gene>
<dbReference type="Pfam" id="PF00015">
    <property type="entry name" value="MCPsignal"/>
    <property type="match status" value="1"/>
</dbReference>